<protein>
    <submittedName>
        <fullName evidence="2">Uncharacterized protein</fullName>
    </submittedName>
</protein>
<accession>W9DQX4</accession>
<dbReference type="EMBL" id="AZAJ01000001">
    <property type="protein sequence ID" value="ETA67845.1"/>
    <property type="molecule type" value="Genomic_DNA"/>
</dbReference>
<dbReference type="OrthoDB" id="125868at2157"/>
<evidence type="ECO:0000256" key="1">
    <source>
        <dbReference type="SAM" id="Phobius"/>
    </source>
</evidence>
<gene>
    <name evidence="2" type="ORF">MettiDRAFT_1281</name>
</gene>
<feature type="transmembrane region" description="Helical" evidence="1">
    <location>
        <begin position="9"/>
        <end position="26"/>
    </location>
</feature>
<dbReference type="Proteomes" id="UP000019483">
    <property type="component" value="Unassembled WGS sequence"/>
</dbReference>
<evidence type="ECO:0000313" key="3">
    <source>
        <dbReference type="Proteomes" id="UP000019483"/>
    </source>
</evidence>
<organism evidence="2 3">
    <name type="scientific">Methanolobus tindarius DSM 2278</name>
    <dbReference type="NCBI Taxonomy" id="1090322"/>
    <lineage>
        <taxon>Archaea</taxon>
        <taxon>Methanobacteriati</taxon>
        <taxon>Methanobacteriota</taxon>
        <taxon>Stenosarchaea group</taxon>
        <taxon>Methanomicrobia</taxon>
        <taxon>Methanosarcinales</taxon>
        <taxon>Methanosarcinaceae</taxon>
        <taxon>Methanolobus</taxon>
    </lineage>
</organism>
<sequence length="96" mass="10344">MQEKRYPKGHFVAAGMLIGLPLGIPIGMVLGIFAIGPAIGIVLGLGVGWYLEKKYNPEPLPLAPEDEDQRNKILLVLSCVFLLGIAAFIALLLMTN</sequence>
<keyword evidence="1" id="KW-0812">Transmembrane</keyword>
<feature type="transmembrane region" description="Helical" evidence="1">
    <location>
        <begin position="73"/>
        <end position="94"/>
    </location>
</feature>
<evidence type="ECO:0000313" key="2">
    <source>
        <dbReference type="EMBL" id="ETA67845.1"/>
    </source>
</evidence>
<comment type="caution">
    <text evidence="2">The sequence shown here is derived from an EMBL/GenBank/DDBJ whole genome shotgun (WGS) entry which is preliminary data.</text>
</comment>
<feature type="transmembrane region" description="Helical" evidence="1">
    <location>
        <begin position="32"/>
        <end position="52"/>
    </location>
</feature>
<name>W9DQX4_METTI</name>
<keyword evidence="3" id="KW-1185">Reference proteome</keyword>
<dbReference type="RefSeq" id="WP_023844981.1">
    <property type="nucleotide sequence ID" value="NZ_AZAJ01000001.1"/>
</dbReference>
<keyword evidence="1" id="KW-0472">Membrane</keyword>
<proteinExistence type="predicted"/>
<keyword evidence="1" id="KW-1133">Transmembrane helix</keyword>
<reference evidence="2 3" key="1">
    <citation type="submission" date="2013-08" db="EMBL/GenBank/DDBJ databases">
        <authorList>
            <consortium name="DOE Joint Genome Institute"/>
            <person name="Eisen J."/>
            <person name="Huntemann M."/>
            <person name="Han J."/>
            <person name="Chen A."/>
            <person name="Kyrpides N."/>
            <person name="Mavromatis K."/>
            <person name="Markowitz V."/>
            <person name="Palaniappan K."/>
            <person name="Ivanova N."/>
            <person name="Schaumberg A."/>
            <person name="Pati A."/>
            <person name="Liolios K."/>
            <person name="Nordberg H.P."/>
            <person name="Cantor M.N."/>
            <person name="Hua S.X."/>
            <person name="Woyke T."/>
        </authorList>
    </citation>
    <scope>NUCLEOTIDE SEQUENCE [LARGE SCALE GENOMIC DNA]</scope>
    <source>
        <strain evidence="2 3">DSM 2278</strain>
    </source>
</reference>
<dbReference type="AlphaFoldDB" id="W9DQX4"/>